<dbReference type="Proteomes" id="UP000242287">
    <property type="component" value="Unassembled WGS sequence"/>
</dbReference>
<dbReference type="SUPFAM" id="SSF51338">
    <property type="entry name" value="Composite domain of metallo-dependent hydrolases"/>
    <property type="match status" value="1"/>
</dbReference>
<dbReference type="GO" id="GO:0016810">
    <property type="term" value="F:hydrolase activity, acting on carbon-nitrogen (but not peptide) bonds"/>
    <property type="evidence" value="ECO:0007669"/>
    <property type="project" value="InterPro"/>
</dbReference>
<keyword evidence="5" id="KW-1185">Reference proteome</keyword>
<feature type="region of interest" description="Disordered" evidence="1">
    <location>
        <begin position="510"/>
        <end position="535"/>
    </location>
</feature>
<keyword evidence="2" id="KW-0812">Transmembrane</keyword>
<dbReference type="PANTHER" id="PTHR43135">
    <property type="entry name" value="ALPHA-D-RIBOSE 1-METHYLPHOSPHONATE 5-TRIPHOSPHATE DIPHOSPHATASE"/>
    <property type="match status" value="1"/>
</dbReference>
<evidence type="ECO:0000256" key="1">
    <source>
        <dbReference type="SAM" id="MobiDB-lite"/>
    </source>
</evidence>
<dbReference type="AlphaFoldDB" id="A0A2A9NU27"/>
<sequence>MTGKPPSANLRPSNGFLARRVPPLVVILCISATVAVLALQFSASFNNLTLAYSSQTTVPINAQEILGRCHHLKGQLDPSSEFKKREISDRFEPGTNATWIRNCRIMTGEKNGSVVVHGDLFLDKGIVKAIGKIPWHLPDNAPNLTIIDADGAWVTPGLVDLSSHIGILSSPVTRGALDYKSKKGPISPWLRSMDGFNTHDDAFQLAIAGGVTTVQVLPGSSNAIGGQAFMMKLRKPSNRSVTSMVIEPPFEPRKALYDSPLRWRHMKLACGDSVKGYGNRMDTMWTLRLAYNEARKIMKEQDLYCERAEAGLWNQIQSFFPENLQWEVLVDVLRGKVKVSADCNEAVDLDDIVRLSNEFEFPIASLHSAAEAWLVPGVVNRTWGGTPAVALFASRHRYKRSTFRGSEHAPRVLTDEGIPVIMKSDHPVINSRYLMYEAQQAHHYGLPAHRAIASVTSVPATAAGLWHRIGALFEGADADVVMWDSHPLQIGATPVKVWIDGVLQIPVPSRTGEDTSVEVGKGKDGDSWQRAPEVPNWDKERSEAIVWEGLPPLHSKKQTGTVIFNNVARVWKKGSYGGIEEVFSAKSNGHGFVDLGTVVVENGRLSCIGENCTSTVQVGEIIDLHGGAIIPGIMSFGSPLGLEEIENEPSTGDGEPYDAFRHNVPLILDDVGGVLRAVDALAFGTRNALLAYRSGVTFATSSLEKPIYASGNGPHIISGLSATFRTGSAHAMERGAIVQDVAALHIVLGRENPLVLNSGTSVSTQIAALRRLLYGWEGTDKETGEWFKKAAEGVVPLVIEVHSADIMASLLILKADVEEKIGSRMRMVFSGASEAHLLAQEIRDGDVGVILKPIRPYPLVWDQRRILPGPPLSNDTGLITLLQKGVTVGLGIQEAWDARNTRFSVKWAALESNDRISESEVYALVSTNLESLLGVRGIDEDLVACDGGSIFDLSSKIVGVISQERSLVDLF</sequence>
<feature type="transmembrane region" description="Helical" evidence="2">
    <location>
        <begin position="21"/>
        <end position="41"/>
    </location>
</feature>
<evidence type="ECO:0000313" key="4">
    <source>
        <dbReference type="EMBL" id="PFH51276.1"/>
    </source>
</evidence>
<dbReference type="InterPro" id="IPR032466">
    <property type="entry name" value="Metal_Hydrolase"/>
</dbReference>
<protein>
    <recommendedName>
        <fullName evidence="3">Amidohydrolase-related domain-containing protein</fullName>
    </recommendedName>
</protein>
<dbReference type="InterPro" id="IPR051781">
    <property type="entry name" value="Metallo-dep_Hydrolase"/>
</dbReference>
<dbReference type="Gene3D" id="3.20.20.140">
    <property type="entry name" value="Metal-dependent hydrolases"/>
    <property type="match status" value="2"/>
</dbReference>
<evidence type="ECO:0000313" key="5">
    <source>
        <dbReference type="Proteomes" id="UP000242287"/>
    </source>
</evidence>
<evidence type="ECO:0000259" key="3">
    <source>
        <dbReference type="Pfam" id="PF01979"/>
    </source>
</evidence>
<dbReference type="EMBL" id="KZ301989">
    <property type="protein sequence ID" value="PFH51276.1"/>
    <property type="molecule type" value="Genomic_DNA"/>
</dbReference>
<reference evidence="4 5" key="1">
    <citation type="submission" date="2014-02" db="EMBL/GenBank/DDBJ databases">
        <title>Transposable element dynamics among asymbiotic and ectomycorrhizal Amanita fungi.</title>
        <authorList>
            <consortium name="DOE Joint Genome Institute"/>
            <person name="Hess J."/>
            <person name="Skrede I."/>
            <person name="Wolfe B."/>
            <person name="LaButti K."/>
            <person name="Ohm R.A."/>
            <person name="Grigoriev I.V."/>
            <person name="Pringle A."/>
        </authorList>
    </citation>
    <scope>NUCLEOTIDE SEQUENCE [LARGE SCALE GENOMIC DNA]</scope>
    <source>
        <strain evidence="4 5">SKay4041</strain>
    </source>
</reference>
<gene>
    <name evidence="4" type="ORF">AMATHDRAFT_142867</name>
</gene>
<organism evidence="4 5">
    <name type="scientific">Amanita thiersii Skay4041</name>
    <dbReference type="NCBI Taxonomy" id="703135"/>
    <lineage>
        <taxon>Eukaryota</taxon>
        <taxon>Fungi</taxon>
        <taxon>Dikarya</taxon>
        <taxon>Basidiomycota</taxon>
        <taxon>Agaricomycotina</taxon>
        <taxon>Agaricomycetes</taxon>
        <taxon>Agaricomycetidae</taxon>
        <taxon>Agaricales</taxon>
        <taxon>Pluteineae</taxon>
        <taxon>Amanitaceae</taxon>
        <taxon>Amanita</taxon>
    </lineage>
</organism>
<feature type="domain" description="Amidohydrolase-related" evidence="3">
    <location>
        <begin position="405"/>
        <end position="500"/>
    </location>
</feature>
<dbReference type="InterPro" id="IPR011059">
    <property type="entry name" value="Metal-dep_hydrolase_composite"/>
</dbReference>
<name>A0A2A9NU27_9AGAR</name>
<keyword evidence="2" id="KW-0472">Membrane</keyword>
<proteinExistence type="predicted"/>
<dbReference type="InterPro" id="IPR006680">
    <property type="entry name" value="Amidohydro-rel"/>
</dbReference>
<accession>A0A2A9NU27</accession>
<evidence type="ECO:0000256" key="2">
    <source>
        <dbReference type="SAM" id="Phobius"/>
    </source>
</evidence>
<keyword evidence="2" id="KW-1133">Transmembrane helix</keyword>
<dbReference type="SUPFAM" id="SSF51556">
    <property type="entry name" value="Metallo-dependent hydrolases"/>
    <property type="match status" value="1"/>
</dbReference>
<dbReference type="PANTHER" id="PTHR43135:SF3">
    <property type="entry name" value="ALPHA-D-RIBOSE 1-METHYLPHOSPHONATE 5-TRIPHOSPHATE DIPHOSPHATASE"/>
    <property type="match status" value="1"/>
</dbReference>
<dbReference type="OrthoDB" id="10258955at2759"/>
<dbReference type="Pfam" id="PF01979">
    <property type="entry name" value="Amidohydro_1"/>
    <property type="match status" value="1"/>
</dbReference>